<gene>
    <name evidence="1" type="ORF">D6T63_18395</name>
</gene>
<dbReference type="EMBL" id="QZVT01000018">
    <property type="protein sequence ID" value="RJT74902.1"/>
    <property type="molecule type" value="Genomic_DNA"/>
</dbReference>
<dbReference type="Pfam" id="PF10576">
    <property type="entry name" value="EndIII_4Fe-2S"/>
    <property type="match status" value="1"/>
</dbReference>
<name>A0A3A5M186_9MICC</name>
<organism evidence="1 2">
    <name type="scientific">Arthrobacter cheniae</name>
    <dbReference type="NCBI Taxonomy" id="1258888"/>
    <lineage>
        <taxon>Bacteria</taxon>
        <taxon>Bacillati</taxon>
        <taxon>Actinomycetota</taxon>
        <taxon>Actinomycetes</taxon>
        <taxon>Micrococcales</taxon>
        <taxon>Micrococcaceae</taxon>
        <taxon>Arthrobacter</taxon>
    </lineage>
</organism>
<evidence type="ECO:0000313" key="2">
    <source>
        <dbReference type="Proteomes" id="UP000272560"/>
    </source>
</evidence>
<dbReference type="GO" id="GO:0051539">
    <property type="term" value="F:4 iron, 4 sulfur cluster binding"/>
    <property type="evidence" value="ECO:0007669"/>
    <property type="project" value="InterPro"/>
</dbReference>
<protein>
    <submittedName>
        <fullName evidence="1">Uncharacterized protein</fullName>
    </submittedName>
</protein>
<proteinExistence type="predicted"/>
<comment type="caution">
    <text evidence="1">The sequence shown here is derived from an EMBL/GenBank/DDBJ whole genome shotgun (WGS) entry which is preliminary data.</text>
</comment>
<dbReference type="InterPro" id="IPR003651">
    <property type="entry name" value="Endonuclease3_FeS-loop_motif"/>
</dbReference>
<sequence>MPQSPLCAGCFLNSYCGE</sequence>
<keyword evidence="2" id="KW-1185">Reference proteome</keyword>
<dbReference type="AlphaFoldDB" id="A0A3A5M186"/>
<evidence type="ECO:0000313" key="1">
    <source>
        <dbReference type="EMBL" id="RJT74902.1"/>
    </source>
</evidence>
<reference evidence="1 2" key="1">
    <citation type="submission" date="2018-09" db="EMBL/GenBank/DDBJ databases">
        <title>Novel species of Arthrobacter.</title>
        <authorList>
            <person name="Liu Q."/>
            <person name="Xin Y.-H."/>
        </authorList>
    </citation>
    <scope>NUCLEOTIDE SEQUENCE [LARGE SCALE GENOMIC DNA]</scope>
    <source>
        <strain evidence="1 2">Hz2</strain>
    </source>
</reference>
<dbReference type="Proteomes" id="UP000272560">
    <property type="component" value="Unassembled WGS sequence"/>
</dbReference>
<dbReference type="RefSeq" id="WP_120150796.1">
    <property type="nucleotide sequence ID" value="NZ_QZVT01000018.1"/>
</dbReference>
<accession>A0A3A5M186</accession>